<dbReference type="PANTHER" id="PTHR21015">
    <property type="entry name" value="UDP-N-ACETYLGLUCOSAMINE--N-ACETYLMURAMYL-(PENTAPEPTIDE) PYROPHOSPHORYL-UNDECAPRENOL N-ACETYLGLUCOSAMINE TRANSFERASE 1"/>
    <property type="match status" value="1"/>
</dbReference>
<dbReference type="Proteomes" id="UP000609531">
    <property type="component" value="Unassembled WGS sequence"/>
</dbReference>
<evidence type="ECO:0000256" key="1">
    <source>
        <dbReference type="SAM" id="MobiDB-lite"/>
    </source>
</evidence>
<evidence type="ECO:0008006" key="4">
    <source>
        <dbReference type="Google" id="ProtNLM"/>
    </source>
</evidence>
<accession>A0A934MHX5</accession>
<dbReference type="GO" id="GO:0016757">
    <property type="term" value="F:glycosyltransferase activity"/>
    <property type="evidence" value="ECO:0007669"/>
    <property type="project" value="TreeGrafter"/>
</dbReference>
<keyword evidence="3" id="KW-1185">Reference proteome</keyword>
<proteinExistence type="predicted"/>
<evidence type="ECO:0000313" key="2">
    <source>
        <dbReference type="EMBL" id="MBJ3777355.1"/>
    </source>
</evidence>
<sequence length="785" mass="84341">MVHYTDLLFIADPRFPGGTSTALATEIAAARKLGIASALLPVKGPALVKGWPFHAEIRAALDAGETRLVEPGARIHARVAVIHHPSLFELLPCTPLRVEADVGVIVLHHPRFDAAGKVQYDLERVVANARTALGTELRLGPVGPLVRQQLPPDGVAGAPLLSRDWVNIIDVDDWPARGERPVAAPARIGRHSRPSLDKWPTTLETALLAYPDDPAFEVSMLGADRFLADRYGHVPLHWRLRPFEAGVVKDYLTSLDFYVYYHADDWIEAFGRSILEAATVGLVVILPPHFEALFGPAAIYREADAVATTIAHFAARPAEYAKQSARARAHVAKTFGPHTLRERLELLDPERITLSKAWPKPAFPLAAAPSPKRVVLMSSNGVGLGHLTRLLAVADRLPADVEPVFLTLSRAAGLVAQAGYMVEYRPFHRGLDCSITAWNANLAEDIVDVLSYYGAQAFVFDGNMPYAGVVEALETLSDRRSVWIRRGFWTDGHRSALAKAGAFDAVIEPGDIAGALDTGPTAGARAGVHLVNPIVRGDPDTCLPRAEARRQLGLAADGVHVLLSLGSRTNFEFGDAPGLLVDMLAAHDGVHIHDLRSPLATRVADERPDGDGARADGARADGAAGAVLPLERYPIFPFLHAFDFLVGTCGYNTFHECVLAGLPAIYVPNDAPEMDRQDLRARFGEIAGFARVVSTADPYVARQAVADLMDAPTRRAMARRAAAFASANGAAEVARFVSEYANLRKMGSRSEVVAARGGGGQAARQGTVGRPATKDGSAKTTVKGR</sequence>
<organism evidence="2 3">
    <name type="scientific">Acuticoccus mangrovi</name>
    <dbReference type="NCBI Taxonomy" id="2796142"/>
    <lineage>
        <taxon>Bacteria</taxon>
        <taxon>Pseudomonadati</taxon>
        <taxon>Pseudomonadota</taxon>
        <taxon>Alphaproteobacteria</taxon>
        <taxon>Hyphomicrobiales</taxon>
        <taxon>Amorphaceae</taxon>
        <taxon>Acuticoccus</taxon>
    </lineage>
</organism>
<gene>
    <name evidence="2" type="ORF">JCR33_16725</name>
</gene>
<dbReference type="RefSeq" id="WP_198883263.1">
    <property type="nucleotide sequence ID" value="NZ_JAEKJA010000015.1"/>
</dbReference>
<comment type="caution">
    <text evidence="2">The sequence shown here is derived from an EMBL/GenBank/DDBJ whole genome shotgun (WGS) entry which is preliminary data.</text>
</comment>
<evidence type="ECO:0000313" key="3">
    <source>
        <dbReference type="Proteomes" id="UP000609531"/>
    </source>
</evidence>
<dbReference type="EMBL" id="JAEKJA010000015">
    <property type="protein sequence ID" value="MBJ3777355.1"/>
    <property type="molecule type" value="Genomic_DNA"/>
</dbReference>
<dbReference type="AlphaFoldDB" id="A0A934MHX5"/>
<name>A0A934MHX5_9HYPH</name>
<dbReference type="Gene3D" id="3.40.50.2000">
    <property type="entry name" value="Glycogen Phosphorylase B"/>
    <property type="match status" value="1"/>
</dbReference>
<dbReference type="SUPFAM" id="SSF53756">
    <property type="entry name" value="UDP-Glycosyltransferase/glycogen phosphorylase"/>
    <property type="match status" value="2"/>
</dbReference>
<reference evidence="2" key="1">
    <citation type="submission" date="2020-12" db="EMBL/GenBank/DDBJ databases">
        <title>Bacterial taxonomy.</title>
        <authorList>
            <person name="Pan X."/>
        </authorList>
    </citation>
    <scope>NUCLEOTIDE SEQUENCE</scope>
    <source>
        <strain evidence="2">B2012</strain>
    </source>
</reference>
<dbReference type="PANTHER" id="PTHR21015:SF22">
    <property type="entry name" value="GLYCOSYLTRANSFERASE"/>
    <property type="match status" value="1"/>
</dbReference>
<feature type="region of interest" description="Disordered" evidence="1">
    <location>
        <begin position="755"/>
        <end position="785"/>
    </location>
</feature>
<protein>
    <recommendedName>
        <fullName evidence="4">Glycosyl transferase family 28 C-terminal domain-containing protein</fullName>
    </recommendedName>
</protein>